<dbReference type="OrthoDB" id="5796717at2"/>
<sequence>MSNGVKQILVVAGDDKVEALRMATGLTLLDDAVRVAVLGDLDETADDVQLQLESLEFADVPVERLGNGPESYKALAGMMIQSDTVFMV</sequence>
<organism evidence="1 2">
    <name type="scientific">Thioalkalivibrio sulfidiphilus (strain HL-EbGR7)</name>
    <dbReference type="NCBI Taxonomy" id="396588"/>
    <lineage>
        <taxon>Bacteria</taxon>
        <taxon>Pseudomonadati</taxon>
        <taxon>Pseudomonadota</taxon>
        <taxon>Gammaproteobacteria</taxon>
        <taxon>Chromatiales</taxon>
        <taxon>Ectothiorhodospiraceae</taxon>
        <taxon>Thioalkalivibrio</taxon>
    </lineage>
</organism>
<keyword evidence="2" id="KW-1185">Reference proteome</keyword>
<dbReference type="HOGENOM" id="CLU_2468075_0_0_6"/>
<dbReference type="EMBL" id="CP001339">
    <property type="protein sequence ID" value="ACL71170.1"/>
    <property type="molecule type" value="Genomic_DNA"/>
</dbReference>
<gene>
    <name evidence="1" type="ordered locus">Tgr7_0066</name>
</gene>
<dbReference type="RefSeq" id="WP_012636659.1">
    <property type="nucleotide sequence ID" value="NC_011901.1"/>
</dbReference>
<accession>B8GTB0</accession>
<dbReference type="AlphaFoldDB" id="B8GTB0"/>
<evidence type="ECO:0000313" key="1">
    <source>
        <dbReference type="EMBL" id="ACL71170.1"/>
    </source>
</evidence>
<dbReference type="Proteomes" id="UP000002383">
    <property type="component" value="Chromosome"/>
</dbReference>
<dbReference type="STRING" id="396588.Tgr7_0066"/>
<protein>
    <submittedName>
        <fullName evidence="1">Uncharacterized protein</fullName>
    </submittedName>
</protein>
<name>B8GTB0_THISH</name>
<proteinExistence type="predicted"/>
<dbReference type="PROSITE" id="PS51300">
    <property type="entry name" value="NIRD"/>
    <property type="match status" value="1"/>
</dbReference>
<evidence type="ECO:0000313" key="2">
    <source>
        <dbReference type="Proteomes" id="UP000002383"/>
    </source>
</evidence>
<reference evidence="1 2" key="1">
    <citation type="journal article" date="2011" name="Stand. Genomic Sci.">
        <title>Complete genome sequence of 'Thioalkalivibrio sulfidophilus' HL-EbGr7.</title>
        <authorList>
            <person name="Muyzer G."/>
            <person name="Sorokin D.Y."/>
            <person name="Mavromatis K."/>
            <person name="Lapidus A."/>
            <person name="Clum A."/>
            <person name="Ivanova N."/>
            <person name="Pati A."/>
            <person name="d'Haeseleer P."/>
            <person name="Woyke T."/>
            <person name="Kyrpides N.C."/>
        </authorList>
    </citation>
    <scope>NUCLEOTIDE SEQUENCE [LARGE SCALE GENOMIC DNA]</scope>
    <source>
        <strain evidence="1 2">HL-EbGR7</strain>
    </source>
</reference>
<dbReference type="KEGG" id="tgr:Tgr7_0066"/>